<dbReference type="PANTHER" id="PTHR42941:SF1">
    <property type="entry name" value="SLL1037 PROTEIN"/>
    <property type="match status" value="1"/>
</dbReference>
<dbReference type="EMBL" id="JABFCS010000001">
    <property type="protein sequence ID" value="NNU43854.1"/>
    <property type="molecule type" value="Genomic_DNA"/>
</dbReference>
<reference evidence="2 3" key="2">
    <citation type="submission" date="2020-06" db="EMBL/GenBank/DDBJ databases">
        <title>Ramlibacter rhizophilus sp. nov., isolated from rhizosphere soil of national flower Mugunghwa from South Korea.</title>
        <authorList>
            <person name="Zheng-Fei Y."/>
            <person name="Huan T."/>
        </authorList>
    </citation>
    <scope>NUCLEOTIDE SEQUENCE [LARGE SCALE GENOMIC DNA]</scope>
    <source>
        <strain evidence="2 3">B156</strain>
    </source>
</reference>
<dbReference type="Proteomes" id="UP000552954">
    <property type="component" value="Unassembled WGS sequence"/>
</dbReference>
<dbReference type="Pfam" id="PF16868">
    <property type="entry name" value="NMT1_3"/>
    <property type="match status" value="1"/>
</dbReference>
<dbReference type="SUPFAM" id="SSF53850">
    <property type="entry name" value="Periplasmic binding protein-like II"/>
    <property type="match status" value="1"/>
</dbReference>
<feature type="transmembrane region" description="Helical" evidence="1">
    <location>
        <begin position="17"/>
        <end position="39"/>
    </location>
</feature>
<accession>A0A849KBL9</accession>
<keyword evidence="1" id="KW-0472">Membrane</keyword>
<dbReference type="PANTHER" id="PTHR42941">
    <property type="entry name" value="SLL1037 PROTEIN"/>
    <property type="match status" value="1"/>
</dbReference>
<sequence length="441" mass="49106">MKPVTLLRNTLLSIRDLLISAGPVALLAVALLVLAYWWLNPNPPKKVTLATGPAQSAYEEFGKRYQKALKAYGIEVVLVPSEGSPSNLRLLRAGKADVGFVQGGASERNANEESGIVSLGSLFVEPLWLFYREDAAKKAGGTLTSLSQFQDLRVNVGARGSGSPFLMRRLFEANRMDPAQLKLSRLDQTSATVAFLGGELDALVFASAPESLMVQMLLQTPGVRLMDFSQSEAYSRRFPFLTPVVLPRGVVDLSKDLPPQDVRLVATTTSLLAREDTHPALLQLFAQAARDMHSPAGWFNRAGSFPNIEHSEYPISREAERVMRSGQPFLQRWLPFWLANLVERMWLALGIILAVLLPLSRIVPPLYQFRIRSRVFRWYGQLRDIETRLHAQPHSAADVARELDALDDRVGRISVPLSYADELYALRNNIDAVRRRALHAT</sequence>
<dbReference type="AlphaFoldDB" id="A0A849KBL9"/>
<dbReference type="RefSeq" id="WP_171559840.1">
    <property type="nucleotide sequence ID" value="NZ_JABFCS010000001.1"/>
</dbReference>
<evidence type="ECO:0000313" key="2">
    <source>
        <dbReference type="EMBL" id="NNU43854.1"/>
    </source>
</evidence>
<dbReference type="InterPro" id="IPR011852">
    <property type="entry name" value="TRAP_TAXI"/>
</dbReference>
<reference evidence="2 3" key="1">
    <citation type="submission" date="2020-05" db="EMBL/GenBank/DDBJ databases">
        <authorList>
            <person name="Khan S.A."/>
            <person name="Jeon C.O."/>
            <person name="Chun B.H."/>
        </authorList>
    </citation>
    <scope>NUCLEOTIDE SEQUENCE [LARGE SCALE GENOMIC DNA]</scope>
    <source>
        <strain evidence="2 3">B156</strain>
    </source>
</reference>
<evidence type="ECO:0000313" key="3">
    <source>
        <dbReference type="Proteomes" id="UP000552954"/>
    </source>
</evidence>
<gene>
    <name evidence="2" type="ORF">HK415_12890</name>
</gene>
<keyword evidence="3" id="KW-1185">Reference proteome</keyword>
<dbReference type="Gene3D" id="3.40.190.10">
    <property type="entry name" value="Periplasmic binding protein-like II"/>
    <property type="match status" value="2"/>
</dbReference>
<feature type="transmembrane region" description="Helical" evidence="1">
    <location>
        <begin position="345"/>
        <end position="367"/>
    </location>
</feature>
<name>A0A849KBL9_9BURK</name>
<evidence type="ECO:0000256" key="1">
    <source>
        <dbReference type="SAM" id="Phobius"/>
    </source>
</evidence>
<organism evidence="2 3">
    <name type="scientific">Ramlibacter montanisoli</name>
    <dbReference type="NCBI Taxonomy" id="2732512"/>
    <lineage>
        <taxon>Bacteria</taxon>
        <taxon>Pseudomonadati</taxon>
        <taxon>Pseudomonadota</taxon>
        <taxon>Betaproteobacteria</taxon>
        <taxon>Burkholderiales</taxon>
        <taxon>Comamonadaceae</taxon>
        <taxon>Ramlibacter</taxon>
    </lineage>
</organism>
<proteinExistence type="predicted"/>
<keyword evidence="1" id="KW-0812">Transmembrane</keyword>
<comment type="caution">
    <text evidence="2">The sequence shown here is derived from an EMBL/GenBank/DDBJ whole genome shotgun (WGS) entry which is preliminary data.</text>
</comment>
<protein>
    <submittedName>
        <fullName evidence="2">ABC transporter substrate-binding protein</fullName>
    </submittedName>
</protein>
<keyword evidence="1" id="KW-1133">Transmembrane helix</keyword>